<dbReference type="AlphaFoldDB" id="A0A5K3FZM9"/>
<feature type="transmembrane region" description="Helical" evidence="2">
    <location>
        <begin position="144"/>
        <end position="163"/>
    </location>
</feature>
<keyword evidence="2" id="KW-0472">Membrane</keyword>
<dbReference type="GO" id="GO:0005829">
    <property type="term" value="C:cytosol"/>
    <property type="evidence" value="ECO:0007669"/>
    <property type="project" value="GOC"/>
</dbReference>
<feature type="transmembrane region" description="Helical" evidence="2">
    <location>
        <begin position="175"/>
        <end position="194"/>
    </location>
</feature>
<protein>
    <submittedName>
        <fullName evidence="3">HCO3_cotransp domain-containing protein</fullName>
    </submittedName>
</protein>
<evidence type="ECO:0000256" key="2">
    <source>
        <dbReference type="SAM" id="Phobius"/>
    </source>
</evidence>
<proteinExistence type="predicted"/>
<dbReference type="GO" id="GO:0016020">
    <property type="term" value="C:membrane"/>
    <property type="evidence" value="ECO:0007669"/>
    <property type="project" value="TreeGrafter"/>
</dbReference>
<name>A0A5K3FZM9_MESCO</name>
<dbReference type="InterPro" id="IPR045176">
    <property type="entry name" value="Got1"/>
</dbReference>
<keyword evidence="2" id="KW-0812">Transmembrane</keyword>
<accession>A0A5K3FZM9</accession>
<dbReference type="PANTHER" id="PTHR21493">
    <property type="entry name" value="CGI-141-RELATED/LIPASE CONTAINING PROTEIN"/>
    <property type="match status" value="1"/>
</dbReference>
<keyword evidence="2" id="KW-1133">Transmembrane helix</keyword>
<organism evidence="3">
    <name type="scientific">Mesocestoides corti</name>
    <name type="common">Flatworm</name>
    <dbReference type="NCBI Taxonomy" id="53468"/>
    <lineage>
        <taxon>Eukaryota</taxon>
        <taxon>Metazoa</taxon>
        <taxon>Spiralia</taxon>
        <taxon>Lophotrochozoa</taxon>
        <taxon>Platyhelminthes</taxon>
        <taxon>Cestoda</taxon>
        <taxon>Eucestoda</taxon>
        <taxon>Cyclophyllidea</taxon>
        <taxon>Mesocestoididae</taxon>
        <taxon>Mesocestoides</taxon>
    </lineage>
</organism>
<reference evidence="3" key="1">
    <citation type="submission" date="2019-11" db="UniProtKB">
        <authorList>
            <consortium name="WormBaseParasite"/>
        </authorList>
    </citation>
    <scope>IDENTIFICATION</scope>
</reference>
<evidence type="ECO:0000313" key="3">
    <source>
        <dbReference type="WBParaSite" id="MCU_013743-RA"/>
    </source>
</evidence>
<evidence type="ECO:0000256" key="1">
    <source>
        <dbReference type="SAM" id="MobiDB-lite"/>
    </source>
</evidence>
<dbReference type="GO" id="GO:0042147">
    <property type="term" value="P:retrograde transport, endosome to Golgi"/>
    <property type="evidence" value="ECO:0007669"/>
    <property type="project" value="InterPro"/>
</dbReference>
<dbReference type="WBParaSite" id="MCU_013743-RA">
    <property type="protein sequence ID" value="MCU_013743-RA"/>
    <property type="gene ID" value="MCU_013743"/>
</dbReference>
<feature type="compositionally biased region" description="Basic and acidic residues" evidence="1">
    <location>
        <begin position="1"/>
        <end position="12"/>
    </location>
</feature>
<sequence>MKKTGTTEHVTKEQALLTNQKPEPRVRRLPSESTTLATPLIILHLSRVLLWLAAYLPRVPLEHRETRDWLRPGGPTCLRPDPTPHHTTHRHTTQYCAPHIYFVLLRIYSSFLGTHSQQRMMLDLTDIQSIIPFPYWHKLKGTSFFFGGIFVVLFGFPLIGTVIELYGSFCLFSGFMPVVVQFLYNVPVIGWILHFPGINKVAVMCTGQSKSMV</sequence>
<dbReference type="GO" id="GO:0005783">
    <property type="term" value="C:endoplasmic reticulum"/>
    <property type="evidence" value="ECO:0007669"/>
    <property type="project" value="TreeGrafter"/>
</dbReference>
<feature type="region of interest" description="Disordered" evidence="1">
    <location>
        <begin position="1"/>
        <end position="31"/>
    </location>
</feature>
<dbReference type="PANTHER" id="PTHR21493:SF9">
    <property type="entry name" value="GOLGI TRANSPORT PROTEIN 1-RELATED"/>
    <property type="match status" value="1"/>
</dbReference>
<dbReference type="GO" id="GO:0006888">
    <property type="term" value="P:endoplasmic reticulum to Golgi vesicle-mediated transport"/>
    <property type="evidence" value="ECO:0007669"/>
    <property type="project" value="InterPro"/>
</dbReference>